<gene>
    <name evidence="2" type="ORF">IE877_10840</name>
</gene>
<keyword evidence="1" id="KW-0812">Transmembrane</keyword>
<evidence type="ECO:0000256" key="1">
    <source>
        <dbReference type="SAM" id="Phobius"/>
    </source>
</evidence>
<comment type="caution">
    <text evidence="2">The sequence shown here is derived from an EMBL/GenBank/DDBJ whole genome shotgun (WGS) entry which is preliminary data.</text>
</comment>
<protein>
    <recommendedName>
        <fullName evidence="4">DUF454 domain-containing protein</fullName>
    </recommendedName>
</protein>
<dbReference type="EMBL" id="JACXSS010000001">
    <property type="protein sequence ID" value="MBD9356380.1"/>
    <property type="molecule type" value="Genomic_DNA"/>
</dbReference>
<proteinExistence type="predicted"/>
<evidence type="ECO:0000313" key="2">
    <source>
        <dbReference type="EMBL" id="MBD9356380.1"/>
    </source>
</evidence>
<name>A0ABR9D0A0_9GAMM</name>
<sequence>MKKIFHFKRRNPPLLWRIKWFMILVTIACMEILPVPVTDSILIFVLIYRPLWFKNVVDKLYSHLSSETIDETELSYFSKYQLNHPKHFDKSQ</sequence>
<dbReference type="RefSeq" id="WP_192374737.1">
    <property type="nucleotide sequence ID" value="NZ_CAJHIV010000001.1"/>
</dbReference>
<reference evidence="2 3" key="1">
    <citation type="submission" date="2020-09" db="EMBL/GenBank/DDBJ databases">
        <title>Methylomonas albis sp. nov. and Methylomonas fluvii sp. nov.: Two cold-adapted methanotrophs from the River Elbe and an amended description of Methylovulum psychrotolerans strain Eb1.</title>
        <authorList>
            <person name="Bussmann I.K."/>
            <person name="Klings K.-W."/>
            <person name="Warnstedt J."/>
            <person name="Hoppert M."/>
            <person name="Saborowski A."/>
            <person name="Horn F."/>
            <person name="Liebner S."/>
        </authorList>
    </citation>
    <scope>NUCLEOTIDE SEQUENCE [LARGE SCALE GENOMIC DNA]</scope>
    <source>
        <strain evidence="2 3">EbA</strain>
    </source>
</reference>
<accession>A0ABR9D0A0</accession>
<keyword evidence="1" id="KW-0472">Membrane</keyword>
<evidence type="ECO:0000313" key="3">
    <source>
        <dbReference type="Proteomes" id="UP000652176"/>
    </source>
</evidence>
<keyword evidence="3" id="KW-1185">Reference proteome</keyword>
<organism evidence="2 3">
    <name type="scientific">Methylomonas albis</name>
    <dbReference type="NCBI Taxonomy" id="1854563"/>
    <lineage>
        <taxon>Bacteria</taxon>
        <taxon>Pseudomonadati</taxon>
        <taxon>Pseudomonadota</taxon>
        <taxon>Gammaproteobacteria</taxon>
        <taxon>Methylococcales</taxon>
        <taxon>Methylococcaceae</taxon>
        <taxon>Methylomonas</taxon>
    </lineage>
</organism>
<evidence type="ECO:0008006" key="4">
    <source>
        <dbReference type="Google" id="ProtNLM"/>
    </source>
</evidence>
<keyword evidence="1" id="KW-1133">Transmembrane helix</keyword>
<feature type="transmembrane region" description="Helical" evidence="1">
    <location>
        <begin position="21"/>
        <end position="48"/>
    </location>
</feature>
<dbReference type="Proteomes" id="UP000652176">
    <property type="component" value="Unassembled WGS sequence"/>
</dbReference>